<name>A0A2P2IZN4_RHIMU</name>
<accession>A0A2P2IZN4</accession>
<proteinExistence type="predicted"/>
<dbReference type="AlphaFoldDB" id="A0A2P2IZN4"/>
<sequence>MPHDSGCVDFTMDDKRKRGSFTGKVVYSFFFPFF</sequence>
<organism evidence="1">
    <name type="scientific">Rhizophora mucronata</name>
    <name type="common">Asiatic mangrove</name>
    <dbReference type="NCBI Taxonomy" id="61149"/>
    <lineage>
        <taxon>Eukaryota</taxon>
        <taxon>Viridiplantae</taxon>
        <taxon>Streptophyta</taxon>
        <taxon>Embryophyta</taxon>
        <taxon>Tracheophyta</taxon>
        <taxon>Spermatophyta</taxon>
        <taxon>Magnoliopsida</taxon>
        <taxon>eudicotyledons</taxon>
        <taxon>Gunneridae</taxon>
        <taxon>Pentapetalae</taxon>
        <taxon>rosids</taxon>
        <taxon>fabids</taxon>
        <taxon>Malpighiales</taxon>
        <taxon>Rhizophoraceae</taxon>
        <taxon>Rhizophora</taxon>
    </lineage>
</organism>
<evidence type="ECO:0000313" key="1">
    <source>
        <dbReference type="EMBL" id="MBW86673.1"/>
    </source>
</evidence>
<dbReference type="EMBL" id="GGEC01006190">
    <property type="protein sequence ID" value="MBW86673.1"/>
    <property type="molecule type" value="Transcribed_RNA"/>
</dbReference>
<protein>
    <submittedName>
        <fullName evidence="1">Uncharacterized protein</fullName>
    </submittedName>
</protein>
<reference evidence="1" key="1">
    <citation type="submission" date="2018-02" db="EMBL/GenBank/DDBJ databases">
        <title>Rhizophora mucronata_Transcriptome.</title>
        <authorList>
            <person name="Meera S.P."/>
            <person name="Sreeshan A."/>
            <person name="Augustine A."/>
        </authorList>
    </citation>
    <scope>NUCLEOTIDE SEQUENCE</scope>
    <source>
        <tissue evidence="1">Leaf</tissue>
    </source>
</reference>